<dbReference type="PRINTS" id="PR00116">
    <property type="entry name" value="ARGINASE"/>
</dbReference>
<dbReference type="InterPro" id="IPR006035">
    <property type="entry name" value="Ureohydrolase"/>
</dbReference>
<dbReference type="PANTHER" id="PTHR11358">
    <property type="entry name" value="ARGINASE/AGMATINASE"/>
    <property type="match status" value="1"/>
</dbReference>
<dbReference type="NCBIfam" id="NF002564">
    <property type="entry name" value="PRK02190.1"/>
    <property type="match status" value="1"/>
</dbReference>
<name>A0A1N6IRL2_9BACT</name>
<sequence length="318" mass="34369">MSKPVNSLESPRFCGVRTFMRLPNAATAAGVDFAIVGVPFDTATSYKPGCRFGPESIRAASTILKNYNEVLDVDIFEECTGMDCGDIDIVPGYLEESFAKIEEGVAAVLQEGAVPVIMGGDHSITLPELRAVAKKHGPVALIHFDAHSDTGNDYFGKPYNHGTTFHWAIKEGLIKPEESCQVGIRGPLYSRDALNFARESGMDVITGWELHHIGIEAAVKRIRERITPGTPVFVTFDIDFLDAAYSPGTGTPEIGGFTTHEALKLVLESCQNQNLVGMDLVEVLPESDVADITSFAAAGIMHAFLSCLAYNKRQAGTE</sequence>
<evidence type="ECO:0000256" key="5">
    <source>
        <dbReference type="RuleBase" id="RU003684"/>
    </source>
</evidence>
<organism evidence="6 7">
    <name type="scientific">Halodesulfovibrio marinisediminis DSM 17456</name>
    <dbReference type="NCBI Taxonomy" id="1121457"/>
    <lineage>
        <taxon>Bacteria</taxon>
        <taxon>Pseudomonadati</taxon>
        <taxon>Thermodesulfobacteriota</taxon>
        <taxon>Desulfovibrionia</taxon>
        <taxon>Desulfovibrionales</taxon>
        <taxon>Desulfovibrionaceae</taxon>
        <taxon>Halodesulfovibrio</taxon>
    </lineage>
</organism>
<comment type="similarity">
    <text evidence="1">Belongs to the arginase family. Agmatinase subfamily.</text>
</comment>
<dbReference type="InterPro" id="IPR023696">
    <property type="entry name" value="Ureohydrolase_dom_sf"/>
</dbReference>
<dbReference type="PANTHER" id="PTHR11358:SF26">
    <property type="entry name" value="GUANIDINO ACID HYDROLASE, MITOCHONDRIAL"/>
    <property type="match status" value="1"/>
</dbReference>
<feature type="binding site" evidence="4">
    <location>
        <position position="122"/>
    </location>
    <ligand>
        <name>Mn(2+)</name>
        <dbReference type="ChEBI" id="CHEBI:29035"/>
        <label>1</label>
    </ligand>
</feature>
<accession>A0A1N6IRL2</accession>
<comment type="cofactor">
    <cofactor evidence="4">
        <name>Mn(2+)</name>
        <dbReference type="ChEBI" id="CHEBI:29035"/>
    </cofactor>
    <text evidence="4">Binds 2 manganese ions per subunit.</text>
</comment>
<keyword evidence="3 5" id="KW-0378">Hydrolase</keyword>
<evidence type="ECO:0000313" key="6">
    <source>
        <dbReference type="EMBL" id="SIO34639.1"/>
    </source>
</evidence>
<evidence type="ECO:0000256" key="4">
    <source>
        <dbReference type="PIRSR" id="PIRSR036979-1"/>
    </source>
</evidence>
<feature type="binding site" evidence="4">
    <location>
        <position position="237"/>
    </location>
    <ligand>
        <name>Mn(2+)</name>
        <dbReference type="ChEBI" id="CHEBI:29035"/>
        <label>1</label>
    </ligand>
</feature>
<evidence type="ECO:0000313" key="7">
    <source>
        <dbReference type="Proteomes" id="UP000184694"/>
    </source>
</evidence>
<dbReference type="GO" id="GO:0046872">
    <property type="term" value="F:metal ion binding"/>
    <property type="evidence" value="ECO:0007669"/>
    <property type="project" value="UniProtKB-KW"/>
</dbReference>
<dbReference type="PROSITE" id="PS01053">
    <property type="entry name" value="ARGINASE_1"/>
    <property type="match status" value="1"/>
</dbReference>
<dbReference type="PIRSF" id="PIRSF036979">
    <property type="entry name" value="Arginase"/>
    <property type="match status" value="1"/>
</dbReference>
<dbReference type="Pfam" id="PF00491">
    <property type="entry name" value="Arginase"/>
    <property type="match status" value="1"/>
</dbReference>
<feature type="binding site" evidence="4">
    <location>
        <position position="149"/>
    </location>
    <ligand>
        <name>Mn(2+)</name>
        <dbReference type="ChEBI" id="CHEBI:29035"/>
        <label>1</label>
    </ligand>
</feature>
<dbReference type="Gene3D" id="3.40.800.10">
    <property type="entry name" value="Ureohydrolase domain"/>
    <property type="match status" value="1"/>
</dbReference>
<dbReference type="NCBIfam" id="TIGR01230">
    <property type="entry name" value="agmatinase"/>
    <property type="match status" value="1"/>
</dbReference>
<reference evidence="7" key="1">
    <citation type="submission" date="2016-11" db="EMBL/GenBank/DDBJ databases">
        <authorList>
            <person name="Varghese N."/>
            <person name="Submissions S."/>
        </authorList>
    </citation>
    <scope>NUCLEOTIDE SEQUENCE [LARGE SCALE GENOMIC DNA]</scope>
    <source>
        <strain evidence="7">DSM 17456</strain>
    </source>
</reference>
<dbReference type="RefSeq" id="WP_074217621.1">
    <property type="nucleotide sequence ID" value="NZ_FSRG01000007.1"/>
</dbReference>
<keyword evidence="4" id="KW-0464">Manganese</keyword>
<dbReference type="GO" id="GO:0008783">
    <property type="term" value="F:agmatinase activity"/>
    <property type="evidence" value="ECO:0007669"/>
    <property type="project" value="TreeGrafter"/>
</dbReference>
<feature type="binding site" evidence="4">
    <location>
        <position position="239"/>
    </location>
    <ligand>
        <name>Mn(2+)</name>
        <dbReference type="ChEBI" id="CHEBI:29035"/>
        <label>1</label>
    </ligand>
</feature>
<dbReference type="Proteomes" id="UP000184694">
    <property type="component" value="Unassembled WGS sequence"/>
</dbReference>
<dbReference type="OrthoDB" id="9789727at2"/>
<dbReference type="PROSITE" id="PS51409">
    <property type="entry name" value="ARGINASE_2"/>
    <property type="match status" value="1"/>
</dbReference>
<evidence type="ECO:0000256" key="1">
    <source>
        <dbReference type="ARBA" id="ARBA00009227"/>
    </source>
</evidence>
<gene>
    <name evidence="6" type="ORF">SAMN02745161_2858</name>
</gene>
<dbReference type="GO" id="GO:0033389">
    <property type="term" value="P:putrescine biosynthetic process from arginine, via agmatine"/>
    <property type="evidence" value="ECO:0007669"/>
    <property type="project" value="TreeGrafter"/>
</dbReference>
<evidence type="ECO:0000256" key="3">
    <source>
        <dbReference type="ARBA" id="ARBA00022801"/>
    </source>
</evidence>
<dbReference type="AlphaFoldDB" id="A0A1N6IRL2"/>
<evidence type="ECO:0000256" key="2">
    <source>
        <dbReference type="ARBA" id="ARBA00022723"/>
    </source>
</evidence>
<feature type="binding site" evidence="4">
    <location>
        <position position="145"/>
    </location>
    <ligand>
        <name>Mn(2+)</name>
        <dbReference type="ChEBI" id="CHEBI:29035"/>
        <label>1</label>
    </ligand>
</feature>
<dbReference type="CDD" id="cd11592">
    <property type="entry name" value="Agmatinase_PAH"/>
    <property type="match status" value="1"/>
</dbReference>
<keyword evidence="7" id="KW-1185">Reference proteome</keyword>
<feature type="binding site" evidence="4">
    <location>
        <position position="147"/>
    </location>
    <ligand>
        <name>Mn(2+)</name>
        <dbReference type="ChEBI" id="CHEBI:29035"/>
        <label>1</label>
    </ligand>
</feature>
<dbReference type="InterPro" id="IPR020855">
    <property type="entry name" value="Ureohydrolase_Mn_BS"/>
</dbReference>
<dbReference type="SUPFAM" id="SSF52768">
    <property type="entry name" value="Arginase/deacetylase"/>
    <property type="match status" value="1"/>
</dbReference>
<dbReference type="InterPro" id="IPR005925">
    <property type="entry name" value="Agmatinase-rel"/>
</dbReference>
<protein>
    <submittedName>
        <fullName evidence="6">Agmatinase</fullName>
    </submittedName>
</protein>
<proteinExistence type="inferred from homology"/>
<dbReference type="STRING" id="1121457.SAMN02745161_2858"/>
<keyword evidence="2 4" id="KW-0479">Metal-binding</keyword>
<dbReference type="EMBL" id="FSRG01000007">
    <property type="protein sequence ID" value="SIO34639.1"/>
    <property type="molecule type" value="Genomic_DNA"/>
</dbReference>